<dbReference type="Pfam" id="PF04286">
    <property type="entry name" value="DUF445"/>
    <property type="match status" value="1"/>
</dbReference>
<name>A0A1H7AI77_9BACT</name>
<feature type="transmembrane region" description="Helical" evidence="1">
    <location>
        <begin position="404"/>
        <end position="424"/>
    </location>
</feature>
<protein>
    <submittedName>
        <fullName evidence="2">Uncharacterized membrane-anchored protein YjiN, DUF445 family</fullName>
    </submittedName>
</protein>
<gene>
    <name evidence="2" type="ORF">SAMN05192553_10785</name>
</gene>
<evidence type="ECO:0000256" key="1">
    <source>
        <dbReference type="SAM" id="Phobius"/>
    </source>
</evidence>
<dbReference type="InterPro" id="IPR007383">
    <property type="entry name" value="DUF445"/>
</dbReference>
<keyword evidence="1" id="KW-1133">Transmembrane helix</keyword>
<keyword evidence="1" id="KW-0472">Membrane</keyword>
<dbReference type="Proteomes" id="UP000199403">
    <property type="component" value="Unassembled WGS sequence"/>
</dbReference>
<dbReference type="AlphaFoldDB" id="A0A1H7AI77"/>
<dbReference type="PANTHER" id="PTHR38442">
    <property type="entry name" value="INNER MEMBRANE PROTEIN-RELATED"/>
    <property type="match status" value="1"/>
</dbReference>
<evidence type="ECO:0000313" key="3">
    <source>
        <dbReference type="Proteomes" id="UP000199403"/>
    </source>
</evidence>
<sequence>MKSNIGTVSLLVAIGGFLSLEAGIHFGWLEGPLWRILATGFEAGTIGGLADWFAVSALFYEIPIPFVRRHTNIIVKNREKLTEGIVELVTTKWLSPQVLRERLQGLSIADSLLRSLDEPAQVQRLMDFMRWLLLRVSGELDHPKLAIFIQKISNNQLREADIASPLGAWLEDAVREKRHHELLQMALGQFSLSLQEPETRELLLKKLSSALKQYAQRDWVKKSAVWLGQKTGGIDPELLTDRLIDLALVLMEEIRNDPDHPLREKLDEYLLELAANLKNGEQQTLSYLERLKQNLLLNDRSRVLIQQLLDRLKAGFQDQLTDNDRPLMHVIHRQLLRFLDELRNDPTSRGQFDRWIGSTVMSLVDRYHHELGAMVRSSLGRLDDKGIMLQIKDKVGNDLQYIRLNGAVVGGLVGIGIALIRWLLL</sequence>
<keyword evidence="1" id="KW-0812">Transmembrane</keyword>
<proteinExistence type="predicted"/>
<dbReference type="GO" id="GO:0005886">
    <property type="term" value="C:plasma membrane"/>
    <property type="evidence" value="ECO:0007669"/>
    <property type="project" value="TreeGrafter"/>
</dbReference>
<accession>A0A1H7AI77</accession>
<reference evidence="3" key="1">
    <citation type="submission" date="2016-10" db="EMBL/GenBank/DDBJ databases">
        <authorList>
            <person name="Varghese N."/>
            <person name="Submissions S."/>
        </authorList>
    </citation>
    <scope>NUCLEOTIDE SEQUENCE [LARGE SCALE GENOMIC DNA]</scope>
    <source>
        <strain evidence="3">IBRC-M 10761</strain>
    </source>
</reference>
<dbReference type="EMBL" id="FNZH01000007">
    <property type="protein sequence ID" value="SEJ65343.1"/>
    <property type="molecule type" value="Genomic_DNA"/>
</dbReference>
<feature type="transmembrane region" description="Helical" evidence="1">
    <location>
        <begin position="33"/>
        <end position="60"/>
    </location>
</feature>
<keyword evidence="3" id="KW-1185">Reference proteome</keyword>
<evidence type="ECO:0000313" key="2">
    <source>
        <dbReference type="EMBL" id="SEJ65343.1"/>
    </source>
</evidence>
<dbReference type="RefSeq" id="WP_177179706.1">
    <property type="nucleotide sequence ID" value="NZ_FNZH01000007.1"/>
</dbReference>
<dbReference type="STRING" id="1416801.SAMN05192553_10785"/>
<organism evidence="2 3">
    <name type="scientific">Cyclobacterium xiamenense</name>
    <dbReference type="NCBI Taxonomy" id="1297121"/>
    <lineage>
        <taxon>Bacteria</taxon>
        <taxon>Pseudomonadati</taxon>
        <taxon>Bacteroidota</taxon>
        <taxon>Cytophagia</taxon>
        <taxon>Cytophagales</taxon>
        <taxon>Cyclobacteriaceae</taxon>
        <taxon>Cyclobacterium</taxon>
    </lineage>
</organism>
<dbReference type="PANTHER" id="PTHR38442:SF1">
    <property type="entry name" value="INNER MEMBRANE PROTEIN"/>
    <property type="match status" value="1"/>
</dbReference>